<accession>A0AAD7MC76</accession>
<gene>
    <name evidence="2" type="ORF">B0H17DRAFT_1190125</name>
</gene>
<evidence type="ECO:0000313" key="3">
    <source>
        <dbReference type="Proteomes" id="UP001221757"/>
    </source>
</evidence>
<dbReference type="EMBL" id="JARKIE010000001">
    <property type="protein sequence ID" value="KAJ7710373.1"/>
    <property type="molecule type" value="Genomic_DNA"/>
</dbReference>
<name>A0AAD7MC76_MYCRO</name>
<reference evidence="2" key="1">
    <citation type="submission" date="2023-03" db="EMBL/GenBank/DDBJ databases">
        <title>Massive genome expansion in bonnet fungi (Mycena s.s.) driven by repeated elements and novel gene families across ecological guilds.</title>
        <authorList>
            <consortium name="Lawrence Berkeley National Laboratory"/>
            <person name="Harder C.B."/>
            <person name="Miyauchi S."/>
            <person name="Viragh M."/>
            <person name="Kuo A."/>
            <person name="Thoen E."/>
            <person name="Andreopoulos B."/>
            <person name="Lu D."/>
            <person name="Skrede I."/>
            <person name="Drula E."/>
            <person name="Henrissat B."/>
            <person name="Morin E."/>
            <person name="Kohler A."/>
            <person name="Barry K."/>
            <person name="LaButti K."/>
            <person name="Morin E."/>
            <person name="Salamov A."/>
            <person name="Lipzen A."/>
            <person name="Mereny Z."/>
            <person name="Hegedus B."/>
            <person name="Baldrian P."/>
            <person name="Stursova M."/>
            <person name="Weitz H."/>
            <person name="Taylor A."/>
            <person name="Grigoriev I.V."/>
            <person name="Nagy L.G."/>
            <person name="Martin F."/>
            <person name="Kauserud H."/>
        </authorList>
    </citation>
    <scope>NUCLEOTIDE SEQUENCE</scope>
    <source>
        <strain evidence="2">CBHHK067</strain>
    </source>
</reference>
<proteinExistence type="predicted"/>
<organism evidence="2 3">
    <name type="scientific">Mycena rosella</name>
    <name type="common">Pink bonnet</name>
    <name type="synonym">Agaricus rosellus</name>
    <dbReference type="NCBI Taxonomy" id="1033263"/>
    <lineage>
        <taxon>Eukaryota</taxon>
        <taxon>Fungi</taxon>
        <taxon>Dikarya</taxon>
        <taxon>Basidiomycota</taxon>
        <taxon>Agaricomycotina</taxon>
        <taxon>Agaricomycetes</taxon>
        <taxon>Agaricomycetidae</taxon>
        <taxon>Agaricales</taxon>
        <taxon>Marasmiineae</taxon>
        <taxon>Mycenaceae</taxon>
        <taxon>Mycena</taxon>
    </lineage>
</organism>
<sequence>MRQFIPRAAKNKPAVDHGTNQESSGEEIDESQRGETSDSEYDVQPETRHSDEHIEKKTRVDTPILDATKKAKLRKGFEREMKNKAEEAVKNEVIMSKFSFARAEKNQKQLDAILLSELVNFGELLGIKLPKTGGADGEGRSNVKSYKDIAGQIAGLFKLVKAWHAIGHPHEDPVPSAHILKTGRSFSCSLDLISQLHLISHRVNDIIKYMDRPHYDALKKLRETAELRHQFLKLQGWDDDNGAG</sequence>
<dbReference type="AlphaFoldDB" id="A0AAD7MC76"/>
<evidence type="ECO:0000256" key="1">
    <source>
        <dbReference type="SAM" id="MobiDB-lite"/>
    </source>
</evidence>
<comment type="caution">
    <text evidence="2">The sequence shown here is derived from an EMBL/GenBank/DDBJ whole genome shotgun (WGS) entry which is preliminary data.</text>
</comment>
<evidence type="ECO:0000313" key="2">
    <source>
        <dbReference type="EMBL" id="KAJ7710373.1"/>
    </source>
</evidence>
<feature type="region of interest" description="Disordered" evidence="1">
    <location>
        <begin position="1"/>
        <end position="61"/>
    </location>
</feature>
<protein>
    <submittedName>
        <fullName evidence="2">Uncharacterized protein</fullName>
    </submittedName>
</protein>
<dbReference type="Proteomes" id="UP001221757">
    <property type="component" value="Unassembled WGS sequence"/>
</dbReference>
<feature type="compositionally biased region" description="Basic and acidic residues" evidence="1">
    <location>
        <begin position="45"/>
        <end position="60"/>
    </location>
</feature>
<keyword evidence="3" id="KW-1185">Reference proteome</keyword>